<keyword evidence="2" id="KW-1185">Reference proteome</keyword>
<proteinExistence type="predicted"/>
<dbReference type="Proteomes" id="UP001298681">
    <property type="component" value="Unassembled WGS sequence"/>
</dbReference>
<dbReference type="EMBL" id="JAKNHQ010000017">
    <property type="protein sequence ID" value="MCG4611514.1"/>
    <property type="molecule type" value="Genomic_DNA"/>
</dbReference>
<protein>
    <submittedName>
        <fullName evidence="1">Uncharacterized protein</fullName>
    </submittedName>
</protein>
<sequence length="101" mass="12159">MLTFENVLTVFHDYLGQDSEEEVLPCRRGYVRISWNSDSRYCVDGVLCRTPEELFDLLLQDYWDFELIRRTQGRREATEMDEKAVDELCQPYLDWRKEALK</sequence>
<reference evidence="1 2" key="1">
    <citation type="submission" date="2022-01" db="EMBL/GenBank/DDBJ databases">
        <title>Collection of gut derived symbiotic bacterial strains cultured from healthy donors.</title>
        <authorList>
            <person name="Lin H."/>
            <person name="Kohout C."/>
            <person name="Waligurski E."/>
            <person name="Pamer E.G."/>
        </authorList>
    </citation>
    <scope>NUCLEOTIDE SEQUENCE [LARGE SCALE GENOMIC DNA]</scope>
    <source>
        <strain evidence="1 2">DFI.7.58</strain>
    </source>
</reference>
<evidence type="ECO:0000313" key="1">
    <source>
        <dbReference type="EMBL" id="MCG4611514.1"/>
    </source>
</evidence>
<name>A0ABS9ML22_9FIRM</name>
<dbReference type="RefSeq" id="WP_087291305.1">
    <property type="nucleotide sequence ID" value="NZ_JAKNHQ010000017.1"/>
</dbReference>
<organism evidence="1 2">
    <name type="scientific">Anaeromassilibacillus senegalensis</name>
    <dbReference type="NCBI Taxonomy" id="1673717"/>
    <lineage>
        <taxon>Bacteria</taxon>
        <taxon>Bacillati</taxon>
        <taxon>Bacillota</taxon>
        <taxon>Clostridia</taxon>
        <taxon>Eubacteriales</taxon>
        <taxon>Acutalibacteraceae</taxon>
        <taxon>Anaeromassilibacillus</taxon>
    </lineage>
</organism>
<evidence type="ECO:0000313" key="2">
    <source>
        <dbReference type="Proteomes" id="UP001298681"/>
    </source>
</evidence>
<accession>A0ABS9ML22</accession>
<comment type="caution">
    <text evidence="1">The sequence shown here is derived from an EMBL/GenBank/DDBJ whole genome shotgun (WGS) entry which is preliminary data.</text>
</comment>
<gene>
    <name evidence="1" type="ORF">L0P57_11310</name>
</gene>